<accession>A0A553JK47</accession>
<keyword evidence="2" id="KW-1185">Reference proteome</keyword>
<dbReference type="Proteomes" id="UP000318126">
    <property type="component" value="Unassembled WGS sequence"/>
</dbReference>
<protein>
    <submittedName>
        <fullName evidence="1">Phage tail protein</fullName>
    </submittedName>
</protein>
<dbReference type="Pfam" id="PF06841">
    <property type="entry name" value="Phage_T4_gp19"/>
    <property type="match status" value="1"/>
</dbReference>
<dbReference type="RefSeq" id="WP_144041678.1">
    <property type="nucleotide sequence ID" value="NZ_BMPL01000024.1"/>
</dbReference>
<proteinExistence type="predicted"/>
<evidence type="ECO:0000313" key="2">
    <source>
        <dbReference type="Proteomes" id="UP000318126"/>
    </source>
</evidence>
<dbReference type="InterPro" id="IPR010667">
    <property type="entry name" value="Phage_T4_Gp19"/>
</dbReference>
<dbReference type="OrthoDB" id="9790161at2"/>
<evidence type="ECO:0000313" key="1">
    <source>
        <dbReference type="EMBL" id="TRY12827.1"/>
    </source>
</evidence>
<gene>
    <name evidence="1" type="ORF">FN961_18580</name>
</gene>
<organism evidence="1 2">
    <name type="scientific">Shewanella hanedai</name>
    <name type="common">Alteromonas hanedai</name>
    <dbReference type="NCBI Taxonomy" id="25"/>
    <lineage>
        <taxon>Bacteria</taxon>
        <taxon>Pseudomonadati</taxon>
        <taxon>Pseudomonadota</taxon>
        <taxon>Gammaproteobacteria</taxon>
        <taxon>Alteromonadales</taxon>
        <taxon>Shewanellaceae</taxon>
        <taxon>Shewanella</taxon>
    </lineage>
</organism>
<reference evidence="2" key="1">
    <citation type="submission" date="2019-07" db="EMBL/GenBank/DDBJ databases">
        <title>Shewanella sp. YLB-08 draft genomic sequence.</title>
        <authorList>
            <person name="Yu L."/>
        </authorList>
    </citation>
    <scope>NUCLEOTIDE SEQUENCE [LARGE SCALE GENOMIC DNA]</scope>
    <source>
        <strain evidence="2">JCM 20706</strain>
    </source>
</reference>
<comment type="caution">
    <text evidence="1">The sequence shown here is derived from an EMBL/GenBank/DDBJ whole genome shotgun (WGS) entry which is preliminary data.</text>
</comment>
<sequence>MALLASNYSVEFVEPLEGEDSPIVCKKVYGLNLRLNTARSVNQYGAIENIAGDIEPVTLTLERGVGKGLKGLYAWFKQIREGNLDKKELLITLYNNAQKTDEPAVVWKIKRAFPVALHAPEWNIEENSIAVEKIELIAEDLEVEFP</sequence>
<dbReference type="AlphaFoldDB" id="A0A553JK47"/>
<dbReference type="GO" id="GO:0005198">
    <property type="term" value="F:structural molecule activity"/>
    <property type="evidence" value="ECO:0007669"/>
    <property type="project" value="InterPro"/>
</dbReference>
<name>A0A553JK47_SHEHA</name>
<dbReference type="EMBL" id="VKGK01000026">
    <property type="protein sequence ID" value="TRY12827.1"/>
    <property type="molecule type" value="Genomic_DNA"/>
</dbReference>